<organism evidence="3 4">
    <name type="scientific">Candidatus Dojkabacteria bacterium</name>
    <dbReference type="NCBI Taxonomy" id="2099670"/>
    <lineage>
        <taxon>Bacteria</taxon>
        <taxon>Candidatus Dojkabacteria</taxon>
    </lineage>
</organism>
<keyword evidence="2" id="KW-0472">Membrane</keyword>
<evidence type="ECO:0000256" key="1">
    <source>
        <dbReference type="SAM" id="MobiDB-lite"/>
    </source>
</evidence>
<dbReference type="Proteomes" id="UP000321026">
    <property type="component" value="Unassembled WGS sequence"/>
</dbReference>
<sequence length="335" mass="35569">MQSPPFGGWGGNPYTSACPSGQVLRGWGVRSGDNFDAITDLYCGPPNSLVSGSDNRSPSGIPYDSDGSPGQYRCPDGSAVSGIYGIIGSNRANGVGLRCRNLLNGAPAGQSPLFGQKSGGTAFNWEAPHPYYVSGFDGRSGDKVDQIVAKSLDMSDPVRLMTTPEGIADGCMGVGDPKFRLYQPQSAGCDKYMVTDFCQKYPTDPRCSCVSSEMTCPNKFDKNCIAKNGYRTSDMMTVKCPDVMNCVQYLALSPGAQQLATNTQQNCSISSTNSTEIDSTNTTTNVDGSSAWIWIMILILVVVLAALGVGAYFLLKSDKPVSDKAVAKNQVGKQN</sequence>
<evidence type="ECO:0000313" key="4">
    <source>
        <dbReference type="Proteomes" id="UP000321026"/>
    </source>
</evidence>
<name>A0A5C7JAE3_9BACT</name>
<dbReference type="SUPFAM" id="SSF51101">
    <property type="entry name" value="Mannose-binding lectins"/>
    <property type="match status" value="1"/>
</dbReference>
<feature type="transmembrane region" description="Helical" evidence="2">
    <location>
        <begin position="291"/>
        <end position="315"/>
    </location>
</feature>
<accession>A0A5C7JAE3</accession>
<dbReference type="AlphaFoldDB" id="A0A5C7JAE3"/>
<proteinExistence type="predicted"/>
<protein>
    <submittedName>
        <fullName evidence="3">Uncharacterized protein</fullName>
    </submittedName>
</protein>
<feature type="compositionally biased region" description="Polar residues" evidence="1">
    <location>
        <begin position="49"/>
        <end position="58"/>
    </location>
</feature>
<feature type="region of interest" description="Disordered" evidence="1">
    <location>
        <begin position="49"/>
        <end position="72"/>
    </location>
</feature>
<dbReference type="EMBL" id="SSDS01000013">
    <property type="protein sequence ID" value="TXG78511.1"/>
    <property type="molecule type" value="Genomic_DNA"/>
</dbReference>
<evidence type="ECO:0000256" key="2">
    <source>
        <dbReference type="SAM" id="Phobius"/>
    </source>
</evidence>
<keyword evidence="2" id="KW-0812">Transmembrane</keyword>
<gene>
    <name evidence="3" type="ORF">E6Q11_00895</name>
</gene>
<dbReference type="InterPro" id="IPR036404">
    <property type="entry name" value="Jacalin-like_lectin_dom_sf"/>
</dbReference>
<evidence type="ECO:0000313" key="3">
    <source>
        <dbReference type="EMBL" id="TXG78511.1"/>
    </source>
</evidence>
<reference evidence="3 4" key="1">
    <citation type="submission" date="2018-09" db="EMBL/GenBank/DDBJ databases">
        <title>Metagenome Assembled Genomes from an Advanced Water Purification Facility.</title>
        <authorList>
            <person name="Stamps B.W."/>
            <person name="Spear J.R."/>
        </authorList>
    </citation>
    <scope>NUCLEOTIDE SEQUENCE [LARGE SCALE GENOMIC DNA]</scope>
    <source>
        <strain evidence="3">Bin_63_2</strain>
    </source>
</reference>
<comment type="caution">
    <text evidence="3">The sequence shown here is derived from an EMBL/GenBank/DDBJ whole genome shotgun (WGS) entry which is preliminary data.</text>
</comment>
<keyword evidence="2" id="KW-1133">Transmembrane helix</keyword>